<dbReference type="EMBL" id="LAZR01062844">
    <property type="protein sequence ID" value="KKK60690.1"/>
    <property type="molecule type" value="Genomic_DNA"/>
</dbReference>
<evidence type="ECO:0000313" key="1">
    <source>
        <dbReference type="EMBL" id="KKK60690.1"/>
    </source>
</evidence>
<gene>
    <name evidence="1" type="ORF">LCGC14_3021860</name>
</gene>
<organism evidence="1">
    <name type="scientific">marine sediment metagenome</name>
    <dbReference type="NCBI Taxonomy" id="412755"/>
    <lineage>
        <taxon>unclassified sequences</taxon>
        <taxon>metagenomes</taxon>
        <taxon>ecological metagenomes</taxon>
    </lineage>
</organism>
<accession>A0A0F8XI14</accession>
<reference evidence="1" key="1">
    <citation type="journal article" date="2015" name="Nature">
        <title>Complex archaea that bridge the gap between prokaryotes and eukaryotes.</title>
        <authorList>
            <person name="Spang A."/>
            <person name="Saw J.H."/>
            <person name="Jorgensen S.L."/>
            <person name="Zaremba-Niedzwiedzka K."/>
            <person name="Martijn J."/>
            <person name="Lind A.E."/>
            <person name="van Eijk R."/>
            <person name="Schleper C."/>
            <person name="Guy L."/>
            <person name="Ettema T.J."/>
        </authorList>
    </citation>
    <scope>NUCLEOTIDE SEQUENCE</scope>
</reference>
<comment type="caution">
    <text evidence="1">The sequence shown here is derived from an EMBL/GenBank/DDBJ whole genome shotgun (WGS) entry which is preliminary data.</text>
</comment>
<name>A0A0F8XI14_9ZZZZ</name>
<sequence>MNEILILFICKDCGFEHYFEINNLPGGDEHCEYCENCSGKLIKGK</sequence>
<dbReference type="AlphaFoldDB" id="A0A0F8XI14"/>
<proteinExistence type="predicted"/>
<protein>
    <submittedName>
        <fullName evidence="1">Uncharacterized protein</fullName>
    </submittedName>
</protein>